<dbReference type="AlphaFoldDB" id="A0A9N9RTE8"/>
<dbReference type="InterPro" id="IPR002999">
    <property type="entry name" value="Tudor"/>
</dbReference>
<dbReference type="SUPFAM" id="SSF63748">
    <property type="entry name" value="Tudor/PWWP/MBT"/>
    <property type="match status" value="2"/>
</dbReference>
<dbReference type="GO" id="GO:0005737">
    <property type="term" value="C:cytoplasm"/>
    <property type="evidence" value="ECO:0007669"/>
    <property type="project" value="UniProtKB-ARBA"/>
</dbReference>
<dbReference type="Proteomes" id="UP001153620">
    <property type="component" value="Chromosome 2"/>
</dbReference>
<dbReference type="Pfam" id="PF00567">
    <property type="entry name" value="TUDOR"/>
    <property type="match status" value="2"/>
</dbReference>
<dbReference type="OrthoDB" id="341421at2759"/>
<accession>A0A9N9RTE8</accession>
<dbReference type="PANTHER" id="PTHR16442:SF1">
    <property type="entry name" value="RING FINGER PROTEIN 17"/>
    <property type="match status" value="1"/>
</dbReference>
<keyword evidence="3" id="KW-1185">Reference proteome</keyword>
<organism evidence="2 3">
    <name type="scientific">Chironomus riparius</name>
    <dbReference type="NCBI Taxonomy" id="315576"/>
    <lineage>
        <taxon>Eukaryota</taxon>
        <taxon>Metazoa</taxon>
        <taxon>Ecdysozoa</taxon>
        <taxon>Arthropoda</taxon>
        <taxon>Hexapoda</taxon>
        <taxon>Insecta</taxon>
        <taxon>Pterygota</taxon>
        <taxon>Neoptera</taxon>
        <taxon>Endopterygota</taxon>
        <taxon>Diptera</taxon>
        <taxon>Nematocera</taxon>
        <taxon>Chironomoidea</taxon>
        <taxon>Chironomidae</taxon>
        <taxon>Chironominae</taxon>
        <taxon>Chironomus</taxon>
    </lineage>
</organism>
<feature type="domain" description="Tudor" evidence="1">
    <location>
        <begin position="1"/>
        <end position="85"/>
    </location>
</feature>
<dbReference type="Gene3D" id="2.30.30.140">
    <property type="match status" value="2"/>
</dbReference>
<evidence type="ECO:0000313" key="2">
    <source>
        <dbReference type="EMBL" id="CAG9802171.1"/>
    </source>
</evidence>
<evidence type="ECO:0000313" key="3">
    <source>
        <dbReference type="Proteomes" id="UP001153620"/>
    </source>
</evidence>
<feature type="domain" description="Tudor" evidence="1">
    <location>
        <begin position="287"/>
        <end position="394"/>
    </location>
</feature>
<dbReference type="CDD" id="cd20379">
    <property type="entry name" value="Tudor_dTUD-like"/>
    <property type="match status" value="1"/>
</dbReference>
<proteinExistence type="predicted"/>
<name>A0A9N9RTE8_9DIPT</name>
<evidence type="ECO:0000259" key="1">
    <source>
        <dbReference type="Pfam" id="PF00567"/>
    </source>
</evidence>
<dbReference type="InterPro" id="IPR035437">
    <property type="entry name" value="SNase_OB-fold_sf"/>
</dbReference>
<dbReference type="Gene3D" id="2.40.50.90">
    <property type="match status" value="1"/>
</dbReference>
<sequence length="431" mass="50107">MKNMQEYYIANLDSLRINVQDLKRGLYVAALYNGIWHRGMIVKNDERFARIFNVDFGTVVDIRHFDLCYLKQDFLKLPSIARRGVLAFVQPLQNDMWSNEARILFEKCFRNKKIEIKILKYNSRDNSYLLEMKYENDHKIVELLTDSLIKNNIAEPDSMFLDNESVSKDSYGFQEYEEGILLDIKSPIPIVIEAYESSKTPFKVTKKTSASSILSTLSTNSSIEFNNSANKGINQAETPEDAREEMKVVEDSYQTFSSSIKLKQIINECPSVINNQSFEILTSGNQVEIYIHVFFDVSCFFFYVKNEMSDIKKFLDDLNARCKESKKCLNVEDLMLNKEVVIFNDNNYCRGRINSKIEDLYQVYLIDFGVFVTRKCNEIFQIHKEFIKRKCCIYKGCTSDTLTNEKQVGSFRVAKILGILNENTVQLKLNH</sequence>
<dbReference type="EMBL" id="OU895878">
    <property type="protein sequence ID" value="CAG9802171.1"/>
    <property type="molecule type" value="Genomic_DNA"/>
</dbReference>
<gene>
    <name evidence="2" type="ORF">CHIRRI_LOCUS5086</name>
</gene>
<dbReference type="PANTHER" id="PTHR16442">
    <property type="entry name" value="RING FINGER PROTEIN 17"/>
    <property type="match status" value="1"/>
</dbReference>
<protein>
    <recommendedName>
        <fullName evidence="1">Tudor domain-containing protein</fullName>
    </recommendedName>
</protein>
<reference evidence="2" key="2">
    <citation type="submission" date="2022-10" db="EMBL/GenBank/DDBJ databases">
        <authorList>
            <consortium name="ENA_rothamsted_submissions"/>
            <consortium name="culmorum"/>
            <person name="King R."/>
        </authorList>
    </citation>
    <scope>NUCLEOTIDE SEQUENCE</scope>
</reference>
<reference evidence="2" key="1">
    <citation type="submission" date="2022-01" db="EMBL/GenBank/DDBJ databases">
        <authorList>
            <person name="King R."/>
        </authorList>
    </citation>
    <scope>NUCLEOTIDE SEQUENCE</scope>
</reference>